<keyword evidence="3" id="KW-1185">Reference proteome</keyword>
<dbReference type="EMBL" id="JAAALK010000283">
    <property type="protein sequence ID" value="KAG8075550.1"/>
    <property type="molecule type" value="Genomic_DNA"/>
</dbReference>
<dbReference type="AlphaFoldDB" id="A0A8J5T622"/>
<name>A0A8J5T622_ZIZPA</name>
<protein>
    <submittedName>
        <fullName evidence="2">Uncharacterized protein</fullName>
    </submittedName>
</protein>
<proteinExistence type="predicted"/>
<reference evidence="2" key="2">
    <citation type="submission" date="2021-02" db="EMBL/GenBank/DDBJ databases">
        <authorList>
            <person name="Kimball J.A."/>
            <person name="Haas M.W."/>
            <person name="Macchietto M."/>
            <person name="Kono T."/>
            <person name="Duquette J."/>
            <person name="Shao M."/>
        </authorList>
    </citation>
    <scope>NUCLEOTIDE SEQUENCE</scope>
    <source>
        <tissue evidence="2">Fresh leaf tissue</tissue>
    </source>
</reference>
<evidence type="ECO:0000256" key="1">
    <source>
        <dbReference type="SAM" id="Phobius"/>
    </source>
</evidence>
<evidence type="ECO:0000313" key="2">
    <source>
        <dbReference type="EMBL" id="KAG8075550.1"/>
    </source>
</evidence>
<reference evidence="2" key="1">
    <citation type="journal article" date="2021" name="bioRxiv">
        <title>Whole Genome Assembly and Annotation of Northern Wild Rice, Zizania palustris L., Supports a Whole Genome Duplication in the Zizania Genus.</title>
        <authorList>
            <person name="Haas M."/>
            <person name="Kono T."/>
            <person name="Macchietto M."/>
            <person name="Millas R."/>
            <person name="McGilp L."/>
            <person name="Shao M."/>
            <person name="Duquette J."/>
            <person name="Hirsch C.N."/>
            <person name="Kimball J."/>
        </authorList>
    </citation>
    <scope>NUCLEOTIDE SEQUENCE</scope>
    <source>
        <tissue evidence="2">Fresh leaf tissue</tissue>
    </source>
</reference>
<gene>
    <name evidence="2" type="ORF">GUJ93_ZPchr0006g42089</name>
</gene>
<evidence type="ECO:0000313" key="3">
    <source>
        <dbReference type="Proteomes" id="UP000729402"/>
    </source>
</evidence>
<comment type="caution">
    <text evidence="2">The sequence shown here is derived from an EMBL/GenBank/DDBJ whole genome shotgun (WGS) entry which is preliminary data.</text>
</comment>
<dbReference type="OrthoDB" id="71302at2759"/>
<keyword evidence="1" id="KW-1133">Transmembrane helix</keyword>
<keyword evidence="1" id="KW-0472">Membrane</keyword>
<keyword evidence="1" id="KW-0812">Transmembrane</keyword>
<organism evidence="2 3">
    <name type="scientific">Zizania palustris</name>
    <name type="common">Northern wild rice</name>
    <dbReference type="NCBI Taxonomy" id="103762"/>
    <lineage>
        <taxon>Eukaryota</taxon>
        <taxon>Viridiplantae</taxon>
        <taxon>Streptophyta</taxon>
        <taxon>Embryophyta</taxon>
        <taxon>Tracheophyta</taxon>
        <taxon>Spermatophyta</taxon>
        <taxon>Magnoliopsida</taxon>
        <taxon>Liliopsida</taxon>
        <taxon>Poales</taxon>
        <taxon>Poaceae</taxon>
        <taxon>BOP clade</taxon>
        <taxon>Oryzoideae</taxon>
        <taxon>Oryzeae</taxon>
        <taxon>Zizaniinae</taxon>
        <taxon>Zizania</taxon>
    </lineage>
</organism>
<sequence length="100" mass="11146">MATLGGRVRNVLVLARDADSGALLGEGCDDNHADYSGSTWFCPVFLWQFLGCLSISVLGLTSGWCFALPMGMANYDDWNLCTHSWLMAYACDWTYYCIIR</sequence>
<dbReference type="Proteomes" id="UP000729402">
    <property type="component" value="Unassembled WGS sequence"/>
</dbReference>
<accession>A0A8J5T622</accession>
<feature type="transmembrane region" description="Helical" evidence="1">
    <location>
        <begin position="45"/>
        <end position="68"/>
    </location>
</feature>